<accession>A0ABQ6CIU9</accession>
<keyword evidence="4" id="KW-1185">Reference proteome</keyword>
<dbReference type="InterPro" id="IPR018773">
    <property type="entry name" value="MeTrfase_reg_dom_prd"/>
</dbReference>
<evidence type="ECO:0000259" key="2">
    <source>
        <dbReference type="Pfam" id="PF13649"/>
    </source>
</evidence>
<name>A0ABQ6CIU9_9HYPH</name>
<dbReference type="InterPro" id="IPR029063">
    <property type="entry name" value="SAM-dependent_MTases_sf"/>
</dbReference>
<feature type="domain" description="Methyltransferase" evidence="2">
    <location>
        <begin position="46"/>
        <end position="145"/>
    </location>
</feature>
<gene>
    <name evidence="3" type="ORF">GCM10007874_32990</name>
</gene>
<dbReference type="Pfam" id="PF10119">
    <property type="entry name" value="MethyTransf_Reg"/>
    <property type="match status" value="1"/>
</dbReference>
<evidence type="ECO:0000259" key="1">
    <source>
        <dbReference type="Pfam" id="PF10119"/>
    </source>
</evidence>
<reference evidence="4" key="1">
    <citation type="journal article" date="2019" name="Int. J. Syst. Evol. Microbiol.">
        <title>The Global Catalogue of Microorganisms (GCM) 10K type strain sequencing project: providing services to taxonomists for standard genome sequencing and annotation.</title>
        <authorList>
            <consortium name="The Broad Institute Genomics Platform"/>
            <consortium name="The Broad Institute Genome Sequencing Center for Infectious Disease"/>
            <person name="Wu L."/>
            <person name="Ma J."/>
        </authorList>
    </citation>
    <scope>NUCLEOTIDE SEQUENCE [LARGE SCALE GENOMIC DNA]</scope>
    <source>
        <strain evidence="4">NBRC 101365</strain>
    </source>
</reference>
<feature type="domain" description="Methyltransferase regulatory" evidence="1">
    <location>
        <begin position="218"/>
        <end position="299"/>
    </location>
</feature>
<dbReference type="SUPFAM" id="SSF53335">
    <property type="entry name" value="S-adenosyl-L-methionine-dependent methyltransferases"/>
    <property type="match status" value="1"/>
</dbReference>
<protein>
    <recommendedName>
        <fullName evidence="5">Methyltransferase domain-containing protein</fullName>
    </recommendedName>
</protein>
<dbReference type="Proteomes" id="UP001156882">
    <property type="component" value="Unassembled WGS sequence"/>
</dbReference>
<dbReference type="EMBL" id="BSPC01000028">
    <property type="protein sequence ID" value="GLS20282.1"/>
    <property type="molecule type" value="Genomic_DNA"/>
</dbReference>
<evidence type="ECO:0008006" key="5">
    <source>
        <dbReference type="Google" id="ProtNLM"/>
    </source>
</evidence>
<comment type="caution">
    <text evidence="3">The sequence shown here is derived from an EMBL/GenBank/DDBJ whole genome shotgun (WGS) entry which is preliminary data.</text>
</comment>
<proteinExistence type="predicted"/>
<sequence length="511" mass="55902">MTLGDGYITDIGYTSDFYSEMAPGHLAFSTLVTGRDPGGALRPARVLELGFGQGFGLALLAAANPDIAFEGCDFNAAHVAHASDLIETAGLANLSVAEASFEVVAAQAGDSNADIVLLHGILSWVAKEAEDAILAILRRRLRRNGVLYLSYNCLPGWAPLVPIRQLIIDIKRRHEGNSQSQIAAALDLLALLKQGDATYFACNPVAGAHVDAMLGQDRVYLAHEYLSEHWRLFQFSDVAARLGEADGLGYIASATLTENFNQFAVPANLQPLIAQTGDPILRETLRDVAANKNFRRDIFGRGGKILSKAERRELLGRMRFAPVVPRRRQVFKFRGPLNELIGRDDFYSPIADLLTERFATFDELLALPIFGEHAVDRLVECLALLIHSGQVVPLIIQPTMDPEPARRFNRMIVDRARGGRLYGYLASPIAGTGIRVDDFGLLTLAAIFDGEADTLLAAARHGLSIITALGRRPLDDGRALTEDDEAIEFLSARMRPVIVDDIPLWRRLGML</sequence>
<evidence type="ECO:0000313" key="4">
    <source>
        <dbReference type="Proteomes" id="UP001156882"/>
    </source>
</evidence>
<dbReference type="InterPro" id="IPR041698">
    <property type="entry name" value="Methyltransf_25"/>
</dbReference>
<evidence type="ECO:0000313" key="3">
    <source>
        <dbReference type="EMBL" id="GLS20282.1"/>
    </source>
</evidence>
<dbReference type="Gene3D" id="3.40.50.150">
    <property type="entry name" value="Vaccinia Virus protein VP39"/>
    <property type="match status" value="1"/>
</dbReference>
<dbReference type="Pfam" id="PF13649">
    <property type="entry name" value="Methyltransf_25"/>
    <property type="match status" value="1"/>
</dbReference>
<organism evidence="3 4">
    <name type="scientific">Labrys miyagiensis</name>
    <dbReference type="NCBI Taxonomy" id="346912"/>
    <lineage>
        <taxon>Bacteria</taxon>
        <taxon>Pseudomonadati</taxon>
        <taxon>Pseudomonadota</taxon>
        <taxon>Alphaproteobacteria</taxon>
        <taxon>Hyphomicrobiales</taxon>
        <taxon>Xanthobacteraceae</taxon>
        <taxon>Labrys</taxon>
    </lineage>
</organism>